<dbReference type="PANTHER" id="PTHR43840:SF15">
    <property type="entry name" value="MITOCHONDRIAL METAL TRANSPORTER 1-RELATED"/>
    <property type="match status" value="1"/>
</dbReference>
<feature type="transmembrane region" description="Helical" evidence="7">
    <location>
        <begin position="126"/>
        <end position="144"/>
    </location>
</feature>
<keyword evidence="4 7" id="KW-0812">Transmembrane</keyword>
<comment type="caution">
    <text evidence="10">The sequence shown here is derived from an EMBL/GenBank/DDBJ whole genome shotgun (WGS) entry which is preliminary data.</text>
</comment>
<evidence type="ECO:0000256" key="7">
    <source>
        <dbReference type="SAM" id="Phobius"/>
    </source>
</evidence>
<comment type="similarity">
    <text evidence="2">Belongs to the cation diffusion facilitator (CDF) transporter (TC 2.A.4) family.</text>
</comment>
<dbReference type="InterPro" id="IPR027470">
    <property type="entry name" value="Cation_efflux_CTD"/>
</dbReference>
<dbReference type="AlphaFoldDB" id="A0A5C6EM20"/>
<dbReference type="Gene3D" id="3.30.70.1350">
    <property type="entry name" value="Cation efflux protein, cytoplasmic domain"/>
    <property type="match status" value="1"/>
</dbReference>
<organism evidence="10 11">
    <name type="scientific">Rubripirellula tenax</name>
    <dbReference type="NCBI Taxonomy" id="2528015"/>
    <lineage>
        <taxon>Bacteria</taxon>
        <taxon>Pseudomonadati</taxon>
        <taxon>Planctomycetota</taxon>
        <taxon>Planctomycetia</taxon>
        <taxon>Pirellulales</taxon>
        <taxon>Pirellulaceae</taxon>
        <taxon>Rubripirellula</taxon>
    </lineage>
</organism>
<evidence type="ECO:0000256" key="5">
    <source>
        <dbReference type="ARBA" id="ARBA00022989"/>
    </source>
</evidence>
<keyword evidence="11" id="KW-1185">Reference proteome</keyword>
<dbReference type="InterPro" id="IPR050291">
    <property type="entry name" value="CDF_Transporter"/>
</dbReference>
<dbReference type="NCBIfam" id="TIGR01297">
    <property type="entry name" value="CDF"/>
    <property type="match status" value="1"/>
</dbReference>
<dbReference type="Pfam" id="PF01545">
    <property type="entry name" value="Cation_efflux"/>
    <property type="match status" value="1"/>
</dbReference>
<evidence type="ECO:0000313" key="10">
    <source>
        <dbReference type="EMBL" id="TWU50793.1"/>
    </source>
</evidence>
<evidence type="ECO:0000256" key="1">
    <source>
        <dbReference type="ARBA" id="ARBA00004141"/>
    </source>
</evidence>
<dbReference type="InterPro" id="IPR036837">
    <property type="entry name" value="Cation_efflux_CTD_sf"/>
</dbReference>
<evidence type="ECO:0000256" key="4">
    <source>
        <dbReference type="ARBA" id="ARBA00022692"/>
    </source>
</evidence>
<evidence type="ECO:0000256" key="6">
    <source>
        <dbReference type="ARBA" id="ARBA00023136"/>
    </source>
</evidence>
<feature type="domain" description="Cation efflux protein transmembrane" evidence="8">
    <location>
        <begin position="62"/>
        <end position="253"/>
    </location>
</feature>
<dbReference type="SUPFAM" id="SSF160240">
    <property type="entry name" value="Cation efflux protein cytoplasmic domain-like"/>
    <property type="match status" value="1"/>
</dbReference>
<dbReference type="Pfam" id="PF16916">
    <property type="entry name" value="ZT_dimer"/>
    <property type="match status" value="1"/>
</dbReference>
<evidence type="ECO:0000259" key="8">
    <source>
        <dbReference type="Pfam" id="PF01545"/>
    </source>
</evidence>
<dbReference type="InterPro" id="IPR027469">
    <property type="entry name" value="Cation_efflux_TMD_sf"/>
</dbReference>
<dbReference type="PANTHER" id="PTHR43840">
    <property type="entry name" value="MITOCHONDRIAL METAL TRANSPORTER 1-RELATED"/>
    <property type="match status" value="1"/>
</dbReference>
<accession>A0A5C6EM20</accession>
<evidence type="ECO:0000256" key="2">
    <source>
        <dbReference type="ARBA" id="ARBA00008114"/>
    </source>
</evidence>
<dbReference type="InterPro" id="IPR058533">
    <property type="entry name" value="Cation_efflux_TM"/>
</dbReference>
<dbReference type="SUPFAM" id="SSF161111">
    <property type="entry name" value="Cation efflux protein transmembrane domain-like"/>
    <property type="match status" value="1"/>
</dbReference>
<gene>
    <name evidence="10" type="primary">fieF</name>
    <name evidence="10" type="ORF">Poly51_40860</name>
</gene>
<evidence type="ECO:0000256" key="3">
    <source>
        <dbReference type="ARBA" id="ARBA00022448"/>
    </source>
</evidence>
<dbReference type="Proteomes" id="UP000318288">
    <property type="component" value="Unassembled WGS sequence"/>
</dbReference>
<keyword evidence="3" id="KW-0813">Transport</keyword>
<feature type="transmembrane region" description="Helical" evidence="7">
    <location>
        <begin position="156"/>
        <end position="175"/>
    </location>
</feature>
<dbReference type="GO" id="GO:0008324">
    <property type="term" value="F:monoatomic cation transmembrane transporter activity"/>
    <property type="evidence" value="ECO:0007669"/>
    <property type="project" value="InterPro"/>
</dbReference>
<dbReference type="GO" id="GO:0016020">
    <property type="term" value="C:membrane"/>
    <property type="evidence" value="ECO:0007669"/>
    <property type="project" value="UniProtKB-SubCell"/>
</dbReference>
<keyword evidence="5 7" id="KW-1133">Transmembrane helix</keyword>
<protein>
    <submittedName>
        <fullName evidence="10">Ferrous-iron efflux pump FieF</fullName>
    </submittedName>
</protein>
<name>A0A5C6EM20_9BACT</name>
<reference evidence="10 11" key="1">
    <citation type="submission" date="2019-02" db="EMBL/GenBank/DDBJ databases">
        <title>Deep-cultivation of Planctomycetes and their phenomic and genomic characterization uncovers novel biology.</title>
        <authorList>
            <person name="Wiegand S."/>
            <person name="Jogler M."/>
            <person name="Boedeker C."/>
            <person name="Pinto D."/>
            <person name="Vollmers J."/>
            <person name="Rivas-Marin E."/>
            <person name="Kohn T."/>
            <person name="Peeters S.H."/>
            <person name="Heuer A."/>
            <person name="Rast P."/>
            <person name="Oberbeckmann S."/>
            <person name="Bunk B."/>
            <person name="Jeske O."/>
            <person name="Meyerdierks A."/>
            <person name="Storesund J.E."/>
            <person name="Kallscheuer N."/>
            <person name="Luecker S."/>
            <person name="Lage O.M."/>
            <person name="Pohl T."/>
            <person name="Merkel B.J."/>
            <person name="Hornburger P."/>
            <person name="Mueller R.-W."/>
            <person name="Bruemmer F."/>
            <person name="Labrenz M."/>
            <person name="Spormann A.M."/>
            <person name="Op Den Camp H."/>
            <person name="Overmann J."/>
            <person name="Amann R."/>
            <person name="Jetten M.S.M."/>
            <person name="Mascher T."/>
            <person name="Medema M.H."/>
            <person name="Devos D.P."/>
            <person name="Kaster A.-K."/>
            <person name="Ovreas L."/>
            <person name="Rohde M."/>
            <person name="Galperin M.Y."/>
            <person name="Jogler C."/>
        </authorList>
    </citation>
    <scope>NUCLEOTIDE SEQUENCE [LARGE SCALE GENOMIC DNA]</scope>
    <source>
        <strain evidence="10 11">Poly51</strain>
    </source>
</reference>
<sequence>MVTANGKSRRCTDAVYPVRIRGHSFSFPRAYALPTTSSRDEASLAVRQRVYVDASRAAVWGLGVNVVLVVIKLFGGIATGSAALIADAVNSIGDVASAIAVRGALSVAQIEADDDHPYGHTKAESIAGLCVALLVAFSAGLFALETIKRFGGDLKVPGMLAGIVAAVSAVVKEAIYRYTNRVSKRLDSSALRAAAWDHRSDAWASAAVGVSLLAAPYTGRLAPYVDPLAAVCVCLMLVITGIRIFASTARELMDQQANDELVDRVRVVSSNVDGVRDVEKLRVRKSGLEYFIEIHVEVDSHITVAEGHRIGHAVKDHLLIEMPRVRDVHVHIEPHDG</sequence>
<dbReference type="InterPro" id="IPR002524">
    <property type="entry name" value="Cation_efflux"/>
</dbReference>
<evidence type="ECO:0000259" key="9">
    <source>
        <dbReference type="Pfam" id="PF16916"/>
    </source>
</evidence>
<proteinExistence type="inferred from homology"/>
<feature type="domain" description="Cation efflux protein cytoplasmic" evidence="9">
    <location>
        <begin position="258"/>
        <end position="335"/>
    </location>
</feature>
<dbReference type="FunFam" id="1.20.1510.10:FF:000006">
    <property type="entry name" value="Divalent cation efflux transporter"/>
    <property type="match status" value="1"/>
</dbReference>
<feature type="transmembrane region" description="Helical" evidence="7">
    <location>
        <begin position="228"/>
        <end position="246"/>
    </location>
</feature>
<dbReference type="EMBL" id="SJPW01000005">
    <property type="protein sequence ID" value="TWU50793.1"/>
    <property type="molecule type" value="Genomic_DNA"/>
</dbReference>
<comment type="subcellular location">
    <subcellularLocation>
        <location evidence="1">Membrane</location>
        <topology evidence="1">Multi-pass membrane protein</topology>
    </subcellularLocation>
</comment>
<keyword evidence="6 7" id="KW-0472">Membrane</keyword>
<dbReference type="Gene3D" id="1.20.1510.10">
    <property type="entry name" value="Cation efflux protein transmembrane domain"/>
    <property type="match status" value="1"/>
</dbReference>
<evidence type="ECO:0000313" key="11">
    <source>
        <dbReference type="Proteomes" id="UP000318288"/>
    </source>
</evidence>